<evidence type="ECO:0000313" key="2">
    <source>
        <dbReference type="Proteomes" id="UP000701853"/>
    </source>
</evidence>
<reference evidence="1 2" key="1">
    <citation type="journal article" date="2021" name="bioRxiv">
        <title>The Gossypium anomalum genome as a resource for cotton improvement and evolutionary analysis of hybrid incompatibility.</title>
        <authorList>
            <person name="Grover C.E."/>
            <person name="Yuan D."/>
            <person name="Arick M.A."/>
            <person name="Miller E.R."/>
            <person name="Hu G."/>
            <person name="Peterson D.G."/>
            <person name="Wendel J.F."/>
            <person name="Udall J.A."/>
        </authorList>
    </citation>
    <scope>NUCLEOTIDE SEQUENCE [LARGE SCALE GENOMIC DNA]</scope>
    <source>
        <strain evidence="1">JFW-Udall</strain>
        <tissue evidence="1">Leaf</tissue>
    </source>
</reference>
<protein>
    <submittedName>
        <fullName evidence="1">Uncharacterized protein</fullName>
    </submittedName>
</protein>
<dbReference type="Proteomes" id="UP000701853">
    <property type="component" value="Chromosome 6"/>
</dbReference>
<organism evidence="1 2">
    <name type="scientific">Gossypium anomalum</name>
    <dbReference type="NCBI Taxonomy" id="47600"/>
    <lineage>
        <taxon>Eukaryota</taxon>
        <taxon>Viridiplantae</taxon>
        <taxon>Streptophyta</taxon>
        <taxon>Embryophyta</taxon>
        <taxon>Tracheophyta</taxon>
        <taxon>Spermatophyta</taxon>
        <taxon>Magnoliopsida</taxon>
        <taxon>eudicotyledons</taxon>
        <taxon>Gunneridae</taxon>
        <taxon>Pentapetalae</taxon>
        <taxon>rosids</taxon>
        <taxon>malvids</taxon>
        <taxon>Malvales</taxon>
        <taxon>Malvaceae</taxon>
        <taxon>Malvoideae</taxon>
        <taxon>Gossypium</taxon>
    </lineage>
</organism>
<dbReference type="EMBL" id="JAHUZN010000006">
    <property type="protein sequence ID" value="KAG8490218.1"/>
    <property type="molecule type" value="Genomic_DNA"/>
</dbReference>
<comment type="caution">
    <text evidence="1">The sequence shown here is derived from an EMBL/GenBank/DDBJ whole genome shotgun (WGS) entry which is preliminary data.</text>
</comment>
<name>A0A8J5YIC6_9ROSI</name>
<keyword evidence="2" id="KW-1185">Reference proteome</keyword>
<gene>
    <name evidence="1" type="ORF">CXB51_015620</name>
</gene>
<dbReference type="AlphaFoldDB" id="A0A8J5YIC6"/>
<sequence>MLKKSFIKFFDLNQRNVANRLPQIRIKEIEYASLYHIQIKEIECNCKMKFKSSKCWNNRSCKERGAHSCYQRARRGFGGEVASAHYSRSTR</sequence>
<proteinExistence type="predicted"/>
<accession>A0A8J5YIC6</accession>
<evidence type="ECO:0000313" key="1">
    <source>
        <dbReference type="EMBL" id="KAG8490218.1"/>
    </source>
</evidence>